<dbReference type="HAMAP" id="MF_01363">
    <property type="entry name" value="Ribosomal_bL21"/>
    <property type="match status" value="1"/>
</dbReference>
<evidence type="ECO:0000256" key="4">
    <source>
        <dbReference type="ARBA" id="ARBA00022980"/>
    </source>
</evidence>
<proteinExistence type="inferred from homology"/>
<evidence type="ECO:0000256" key="2">
    <source>
        <dbReference type="ARBA" id="ARBA00022730"/>
    </source>
</evidence>
<evidence type="ECO:0000256" key="1">
    <source>
        <dbReference type="ARBA" id="ARBA00008563"/>
    </source>
</evidence>
<evidence type="ECO:0000256" key="5">
    <source>
        <dbReference type="ARBA" id="ARBA00023274"/>
    </source>
</evidence>
<accession>A0A4R8M2V6</accession>
<dbReference type="AlphaFoldDB" id="A0A4R8M2V6"/>
<dbReference type="InterPro" id="IPR001787">
    <property type="entry name" value="Ribosomal_bL21"/>
</dbReference>
<comment type="similarity">
    <text evidence="1 6 7">Belongs to the bacterial ribosomal protein bL21 family.</text>
</comment>
<dbReference type="NCBIfam" id="TIGR00061">
    <property type="entry name" value="L21"/>
    <property type="match status" value="1"/>
</dbReference>
<reference evidence="8 9" key="1">
    <citation type="submission" date="2019-03" db="EMBL/GenBank/DDBJ databases">
        <title>Genomic Encyclopedia of Type Strains, Phase IV (KMG-IV): sequencing the most valuable type-strain genomes for metagenomic binning, comparative biology and taxonomic classification.</title>
        <authorList>
            <person name="Goeker M."/>
        </authorList>
    </citation>
    <scope>NUCLEOTIDE SEQUENCE [LARGE SCALE GENOMIC DNA]</scope>
    <source>
        <strain evidence="8 9">DSM 25964</strain>
    </source>
</reference>
<dbReference type="SUPFAM" id="SSF141091">
    <property type="entry name" value="L21p-like"/>
    <property type="match status" value="1"/>
</dbReference>
<dbReference type="PANTHER" id="PTHR21349">
    <property type="entry name" value="50S RIBOSOMAL PROTEIN L21"/>
    <property type="match status" value="1"/>
</dbReference>
<keyword evidence="3 6" id="KW-0694">RNA-binding</keyword>
<dbReference type="GO" id="GO:1990904">
    <property type="term" value="C:ribonucleoprotein complex"/>
    <property type="evidence" value="ECO:0007669"/>
    <property type="project" value="UniProtKB-KW"/>
</dbReference>
<dbReference type="GO" id="GO:0006412">
    <property type="term" value="P:translation"/>
    <property type="evidence" value="ECO:0007669"/>
    <property type="project" value="UniProtKB-UniRule"/>
</dbReference>
<keyword evidence="9" id="KW-1185">Reference proteome</keyword>
<dbReference type="GO" id="GO:0019843">
    <property type="term" value="F:rRNA binding"/>
    <property type="evidence" value="ECO:0007669"/>
    <property type="project" value="UniProtKB-UniRule"/>
</dbReference>
<dbReference type="InterPro" id="IPR036164">
    <property type="entry name" value="bL21-like_sf"/>
</dbReference>
<sequence length="105" mass="11629">MYAIVETGGKQYRIQEGDLLKVESLGIAEGESLVLDKVLFVGRDDGISVGTPYVEGASVSASVVTNGKDRKVLVFKFKSKKNYRRMRGHRQHFTEIRIDSINPGA</sequence>
<dbReference type="GO" id="GO:0005737">
    <property type="term" value="C:cytoplasm"/>
    <property type="evidence" value="ECO:0007669"/>
    <property type="project" value="UniProtKB-ARBA"/>
</dbReference>
<keyword evidence="4 6" id="KW-0689">Ribosomal protein</keyword>
<dbReference type="InterPro" id="IPR028909">
    <property type="entry name" value="bL21-like"/>
</dbReference>
<evidence type="ECO:0000256" key="3">
    <source>
        <dbReference type="ARBA" id="ARBA00022884"/>
    </source>
</evidence>
<dbReference type="EMBL" id="SORI01000019">
    <property type="protein sequence ID" value="TDY56054.1"/>
    <property type="molecule type" value="Genomic_DNA"/>
</dbReference>
<comment type="function">
    <text evidence="6 7">This protein binds to 23S rRNA in the presence of protein L20.</text>
</comment>
<evidence type="ECO:0000313" key="8">
    <source>
        <dbReference type="EMBL" id="TDY56054.1"/>
    </source>
</evidence>
<comment type="caution">
    <text evidence="8">The sequence shown here is derived from an EMBL/GenBank/DDBJ whole genome shotgun (WGS) entry which is preliminary data.</text>
</comment>
<dbReference type="GO" id="GO:0003735">
    <property type="term" value="F:structural constituent of ribosome"/>
    <property type="evidence" value="ECO:0007669"/>
    <property type="project" value="InterPro"/>
</dbReference>
<dbReference type="PROSITE" id="PS01169">
    <property type="entry name" value="RIBOSOMAL_L21"/>
    <property type="match status" value="1"/>
</dbReference>
<keyword evidence="5 6" id="KW-0687">Ribonucleoprotein</keyword>
<keyword evidence="2 6" id="KW-0699">rRNA-binding</keyword>
<protein>
    <recommendedName>
        <fullName evidence="6">Large ribosomal subunit protein bL21</fullName>
    </recommendedName>
</protein>
<evidence type="ECO:0000313" key="9">
    <source>
        <dbReference type="Proteomes" id="UP000295066"/>
    </source>
</evidence>
<evidence type="ECO:0000256" key="6">
    <source>
        <dbReference type="HAMAP-Rule" id="MF_01363"/>
    </source>
</evidence>
<gene>
    <name evidence="6" type="primary">rplU</name>
    <name evidence="8" type="ORF">C8D99_1191</name>
</gene>
<dbReference type="Proteomes" id="UP000295066">
    <property type="component" value="Unassembled WGS sequence"/>
</dbReference>
<dbReference type="OrthoDB" id="9813334at2"/>
<name>A0A4R8M2V6_9BACT</name>
<dbReference type="Pfam" id="PF00829">
    <property type="entry name" value="Ribosomal_L21p"/>
    <property type="match status" value="1"/>
</dbReference>
<organism evidence="8 9">
    <name type="scientific">Aminivibrio pyruvatiphilus</name>
    <dbReference type="NCBI Taxonomy" id="1005740"/>
    <lineage>
        <taxon>Bacteria</taxon>
        <taxon>Thermotogati</taxon>
        <taxon>Synergistota</taxon>
        <taxon>Synergistia</taxon>
        <taxon>Synergistales</taxon>
        <taxon>Aminobacteriaceae</taxon>
        <taxon>Aminivibrio</taxon>
    </lineage>
</organism>
<comment type="subunit">
    <text evidence="6">Part of the 50S ribosomal subunit. Contacts protein L20.</text>
</comment>
<dbReference type="RefSeq" id="WP_133958634.1">
    <property type="nucleotide sequence ID" value="NZ_SORI01000019.1"/>
</dbReference>
<dbReference type="InterPro" id="IPR018258">
    <property type="entry name" value="Ribosomal_bL21_CS"/>
</dbReference>
<evidence type="ECO:0000256" key="7">
    <source>
        <dbReference type="RuleBase" id="RU000562"/>
    </source>
</evidence>
<dbReference type="PANTHER" id="PTHR21349:SF0">
    <property type="entry name" value="LARGE RIBOSOMAL SUBUNIT PROTEIN BL21M"/>
    <property type="match status" value="1"/>
</dbReference>
<dbReference type="GO" id="GO:0005840">
    <property type="term" value="C:ribosome"/>
    <property type="evidence" value="ECO:0007669"/>
    <property type="project" value="UniProtKB-KW"/>
</dbReference>